<keyword evidence="5 10" id="KW-1278">Translocase</keyword>
<feature type="binding site" evidence="10">
    <location>
        <position position="174"/>
    </location>
    <ligand>
        <name>[4Fe-4S] cluster</name>
        <dbReference type="ChEBI" id="CHEBI:49883"/>
        <label>3</label>
    </ligand>
</feature>
<comment type="caution">
    <text evidence="10">Lacks conserved residue(s) required for the propagation of feature annotation.</text>
</comment>
<dbReference type="InterPro" id="IPR007202">
    <property type="entry name" value="4Fe-4S_dom"/>
</dbReference>
<feature type="domain" description="4Fe-4S ferredoxin-type" evidence="12">
    <location>
        <begin position="124"/>
        <end position="158"/>
    </location>
</feature>
<keyword evidence="10" id="KW-1003">Cell membrane</keyword>
<dbReference type="STRING" id="1121449.SAMN02745704_01824"/>
<dbReference type="PROSITE" id="PS51656">
    <property type="entry name" value="4FE4S"/>
    <property type="match status" value="1"/>
</dbReference>
<keyword evidence="1 10" id="KW-0813">Transport</keyword>
<evidence type="ECO:0000256" key="9">
    <source>
        <dbReference type="ARBA" id="ARBA00023136"/>
    </source>
</evidence>
<dbReference type="Pfam" id="PF14691">
    <property type="entry name" value="Fer4_20"/>
    <property type="match status" value="1"/>
</dbReference>
<dbReference type="Pfam" id="PF07992">
    <property type="entry name" value="Pyr_redox_2"/>
    <property type="match status" value="1"/>
</dbReference>
<dbReference type="InterPro" id="IPR009051">
    <property type="entry name" value="Helical_ferredxn"/>
</dbReference>
<evidence type="ECO:0000313" key="15">
    <source>
        <dbReference type="Proteomes" id="UP000190027"/>
    </source>
</evidence>
<dbReference type="EMBL" id="FUYC01000007">
    <property type="protein sequence ID" value="SKA84827.1"/>
    <property type="molecule type" value="Genomic_DNA"/>
</dbReference>
<dbReference type="InterPro" id="IPR036188">
    <property type="entry name" value="FAD/NAD-bd_sf"/>
</dbReference>
<dbReference type="Pfam" id="PF00037">
    <property type="entry name" value="Fer4"/>
    <property type="match status" value="1"/>
</dbReference>
<keyword evidence="8 10" id="KW-0411">Iron-sulfur</keyword>
<keyword evidence="3 10" id="KW-0479">Metal-binding</keyword>
<evidence type="ECO:0000256" key="2">
    <source>
        <dbReference type="ARBA" id="ARBA00022485"/>
    </source>
</evidence>
<dbReference type="GO" id="GO:0005886">
    <property type="term" value="C:plasma membrane"/>
    <property type="evidence" value="ECO:0007669"/>
    <property type="project" value="UniProtKB-SubCell"/>
</dbReference>
<dbReference type="GO" id="GO:0051539">
    <property type="term" value="F:4 iron, 4 sulfur cluster binding"/>
    <property type="evidence" value="ECO:0007669"/>
    <property type="project" value="UniProtKB-UniRule"/>
</dbReference>
<feature type="binding site" evidence="10">
    <location>
        <position position="178"/>
    </location>
    <ligand>
        <name>[4Fe-4S] cluster</name>
        <dbReference type="ChEBI" id="CHEBI:49883"/>
        <label>2</label>
    </ligand>
</feature>
<comment type="similarity">
    <text evidence="10">Belongs to the 4Fe4S bacterial-type ferredoxin family. RnfB subfamily.</text>
</comment>
<feature type="domain" description="4Fe-4S" evidence="13">
    <location>
        <begin position="30"/>
        <end position="89"/>
    </location>
</feature>
<dbReference type="Gene3D" id="1.10.15.40">
    <property type="entry name" value="Electron transport complex subunit B, putative Fe-S cluster"/>
    <property type="match status" value="1"/>
</dbReference>
<dbReference type="PRINTS" id="PR00419">
    <property type="entry name" value="ADXRDTASE"/>
</dbReference>
<dbReference type="InterPro" id="IPR017900">
    <property type="entry name" value="4Fe4S_Fe_S_CS"/>
</dbReference>
<feature type="region of interest" description="Hydrophobic" evidence="10">
    <location>
        <begin position="1"/>
        <end position="24"/>
    </location>
</feature>
<dbReference type="NCBIfam" id="TIGR01944">
    <property type="entry name" value="rnfB"/>
    <property type="match status" value="1"/>
</dbReference>
<dbReference type="Pfam" id="PF04060">
    <property type="entry name" value="FeS"/>
    <property type="match status" value="1"/>
</dbReference>
<dbReference type="AlphaFoldDB" id="A0A1T4X5Y3"/>
<feature type="binding site" evidence="10">
    <location>
        <position position="55"/>
    </location>
    <ligand>
        <name>[4Fe-4S] cluster</name>
        <dbReference type="ChEBI" id="CHEBI:49883"/>
        <label>1</label>
    </ligand>
</feature>
<evidence type="ECO:0000259" key="13">
    <source>
        <dbReference type="PROSITE" id="PS51656"/>
    </source>
</evidence>
<name>A0A1T4X5Y3_9BACT</name>
<dbReference type="SUPFAM" id="SSF51971">
    <property type="entry name" value="Nucleotide-binding domain"/>
    <property type="match status" value="1"/>
</dbReference>
<feature type="binding site" evidence="10">
    <location>
        <position position="50"/>
    </location>
    <ligand>
        <name>[4Fe-4S] cluster</name>
        <dbReference type="ChEBI" id="CHEBI:49883"/>
        <label>1</label>
    </ligand>
</feature>
<dbReference type="PROSITE" id="PS51379">
    <property type="entry name" value="4FE4S_FER_2"/>
    <property type="match status" value="2"/>
</dbReference>
<feature type="binding site" evidence="10">
    <location>
        <position position="72"/>
    </location>
    <ligand>
        <name>[4Fe-4S] cluster</name>
        <dbReference type="ChEBI" id="CHEBI:49883"/>
        <label>1</label>
    </ligand>
</feature>
<evidence type="ECO:0000256" key="5">
    <source>
        <dbReference type="ARBA" id="ARBA00022967"/>
    </source>
</evidence>
<evidence type="ECO:0000256" key="10">
    <source>
        <dbReference type="HAMAP-Rule" id="MF_00463"/>
    </source>
</evidence>
<keyword evidence="7 10" id="KW-0408">Iron</keyword>
<dbReference type="RefSeq" id="WP_078717379.1">
    <property type="nucleotide sequence ID" value="NZ_FUYC01000007.1"/>
</dbReference>
<dbReference type="InterPro" id="IPR028261">
    <property type="entry name" value="DPD_II"/>
</dbReference>
<dbReference type="InterPro" id="IPR023753">
    <property type="entry name" value="FAD/NAD-binding_dom"/>
</dbReference>
<dbReference type="Gene3D" id="1.10.1060.10">
    <property type="entry name" value="Alpha-helical ferredoxin"/>
    <property type="match status" value="1"/>
</dbReference>
<evidence type="ECO:0000256" key="11">
    <source>
        <dbReference type="SAM" id="SignalP"/>
    </source>
</evidence>
<dbReference type="GO" id="GO:0046872">
    <property type="term" value="F:metal ion binding"/>
    <property type="evidence" value="ECO:0007669"/>
    <property type="project" value="UniProtKB-KW"/>
</dbReference>
<dbReference type="SUPFAM" id="SSF46548">
    <property type="entry name" value="alpha-helical ferredoxin"/>
    <property type="match status" value="2"/>
</dbReference>
<comment type="function">
    <text evidence="10">Part of a membrane-bound complex that couples electron transfer with translocation of ions across the membrane.</text>
</comment>
<organism evidence="14 15">
    <name type="scientific">Paucidesulfovibrio gracilis DSM 16080</name>
    <dbReference type="NCBI Taxonomy" id="1121449"/>
    <lineage>
        <taxon>Bacteria</taxon>
        <taxon>Pseudomonadati</taxon>
        <taxon>Thermodesulfobacteriota</taxon>
        <taxon>Desulfovibrionia</taxon>
        <taxon>Desulfovibrionales</taxon>
        <taxon>Desulfovibrionaceae</taxon>
        <taxon>Paucidesulfovibrio</taxon>
    </lineage>
</organism>
<feature type="chain" id="PRO_5010530283" description="Ion-translocating oxidoreductase complex subunit B" evidence="11">
    <location>
        <begin position="19"/>
        <end position="712"/>
    </location>
</feature>
<dbReference type="SUPFAM" id="SSF54862">
    <property type="entry name" value="4Fe-4S ferredoxins"/>
    <property type="match status" value="1"/>
</dbReference>
<feature type="binding site" evidence="10">
    <location>
        <position position="144"/>
    </location>
    <ligand>
        <name>[4Fe-4S] cluster</name>
        <dbReference type="ChEBI" id="CHEBI:49883"/>
        <label>2</label>
    </ligand>
</feature>
<feature type="binding site" evidence="10">
    <location>
        <position position="134"/>
    </location>
    <ligand>
        <name>[4Fe-4S] cluster</name>
        <dbReference type="ChEBI" id="CHEBI:49883"/>
        <label>2</label>
    </ligand>
</feature>
<reference evidence="14 15" key="1">
    <citation type="submission" date="2017-02" db="EMBL/GenBank/DDBJ databases">
        <authorList>
            <person name="Peterson S.W."/>
        </authorList>
    </citation>
    <scope>NUCLEOTIDE SEQUENCE [LARGE SCALE GENOMIC DNA]</scope>
    <source>
        <strain evidence="14 15">DSM 16080</strain>
    </source>
</reference>
<evidence type="ECO:0000256" key="1">
    <source>
        <dbReference type="ARBA" id="ARBA00022448"/>
    </source>
</evidence>
<feature type="binding site" evidence="10">
    <location>
        <position position="168"/>
    </location>
    <ligand>
        <name>[4Fe-4S] cluster</name>
        <dbReference type="ChEBI" id="CHEBI:49883"/>
        <label>3</label>
    </ligand>
</feature>
<evidence type="ECO:0000256" key="7">
    <source>
        <dbReference type="ARBA" id="ARBA00023004"/>
    </source>
</evidence>
<evidence type="ECO:0000313" key="14">
    <source>
        <dbReference type="EMBL" id="SKA84827.1"/>
    </source>
</evidence>
<dbReference type="OrthoDB" id="9803192at2"/>
<keyword evidence="6 10" id="KW-0249">Electron transport</keyword>
<proteinExistence type="inferred from homology"/>
<keyword evidence="4 10" id="KW-0677">Repeat</keyword>
<dbReference type="PANTHER" id="PTHR42783:SF3">
    <property type="entry name" value="GLUTAMATE SYNTHASE [NADPH] SMALL CHAIN-RELATED"/>
    <property type="match status" value="1"/>
</dbReference>
<gene>
    <name evidence="10" type="primary">rnfB</name>
    <name evidence="14" type="ORF">SAMN02745704_01824</name>
</gene>
<dbReference type="HAMAP" id="MF_00463">
    <property type="entry name" value="RsxB_RnfB"/>
    <property type="match status" value="1"/>
</dbReference>
<comment type="subunit">
    <text evidence="10">The complex is composed of six subunits: RnfA, RnfB, RnfC, RnfD, RnfE and RnfG.</text>
</comment>
<accession>A0A1T4X5Y3</accession>
<feature type="binding site" evidence="10">
    <location>
        <position position="138"/>
    </location>
    <ligand>
        <name>[4Fe-4S] cluster</name>
        <dbReference type="ChEBI" id="CHEBI:49883"/>
        <label>2</label>
    </ligand>
</feature>
<feature type="binding site" evidence="10">
    <location>
        <position position="148"/>
    </location>
    <ligand>
        <name>[4Fe-4S] cluster</name>
        <dbReference type="ChEBI" id="CHEBI:49883"/>
        <label>3</label>
    </ligand>
</feature>
<dbReference type="GO" id="GO:0022900">
    <property type="term" value="P:electron transport chain"/>
    <property type="evidence" value="ECO:0007669"/>
    <property type="project" value="UniProtKB-UniRule"/>
</dbReference>
<dbReference type="Proteomes" id="UP000190027">
    <property type="component" value="Unassembled WGS sequence"/>
</dbReference>
<dbReference type="EC" id="7.-.-.-" evidence="10"/>
<feature type="domain" description="4Fe-4S ferredoxin-type" evidence="12">
    <location>
        <begin position="159"/>
        <end position="188"/>
    </location>
</feature>
<sequence length="712" mass="77013">MIVSSVAIVFGLSFSAAALLAAASKFLQVKEDPRVAKVEACLPGANCGGCGYPGCSAAAAAVVAGEAPPEVCVAGGMDIAEAIARVMGKTVDYREPQVAALICSGGDRANRMFAYEGVRDCRAEAMLYGGEKSCGLGCLGLGSCVRACPFGAIRLGEHNLPIVNKSLCRSCGKCAEVCPTGAIRITSFSASLLHVNKLVDCLAPCMQKCPVQLDVRTFIQQVKSGDLHGALLTLKNRNPLPLVVGRICPHPCEDICRRKIVDEGVAINALERYVADWEMNNGRVPIHVAPDTGRKVAIVGGGPAGLSCAYFLRRLGHQPVIFESHAALGGMLRYAIPEFRLPRNVVEYEIRGILELGVEVRTYMTFGKDFDLEDLKEQGFEAVFLATGAWRNPRLFIPGDDARNVVGGVDFLTGIGSRWTNLKGQRVIVVGGTNSAMDIARSAARLGAQSVHITSRHIRRKMSANKYEVEKARDVGAQLLEQIIPASFDVEESGRAVALHLLRAEYPDSKKASGTPQPIAGSEHRLEGDLFIVATDRVPDLTPYVDKRGIGPFKMTKQGTMVGDDATMQTNMSHVFVGGELRRGRSIVMEAVSDGRRAARSIHHYVTSGEVPVPVMPQERVVPESLLKGMRVRWHIPKVQPSEVPVRARLERFALEVRRGIGEREAVKEASRCLRCGFTCYDAEAGSEFAEDRDVTLFDQGAEERVAMEAKS</sequence>
<keyword evidence="15" id="KW-1185">Reference proteome</keyword>
<evidence type="ECO:0000259" key="12">
    <source>
        <dbReference type="PROSITE" id="PS51379"/>
    </source>
</evidence>
<evidence type="ECO:0000256" key="3">
    <source>
        <dbReference type="ARBA" id="ARBA00022723"/>
    </source>
</evidence>
<comment type="cofactor">
    <cofactor evidence="10">
        <name>[4Fe-4S] cluster</name>
        <dbReference type="ChEBI" id="CHEBI:49883"/>
    </cofactor>
    <text evidence="10">Binds 3 [4Fe-4S] clusters.</text>
</comment>
<dbReference type="PANTHER" id="PTHR42783">
    <property type="entry name" value="GLUTAMATE SYNTHASE [NADPH] SMALL CHAIN"/>
    <property type="match status" value="1"/>
</dbReference>
<dbReference type="InterPro" id="IPR010207">
    <property type="entry name" value="Elect_transpt_cplx_RnfB/RsxB"/>
</dbReference>
<evidence type="ECO:0000256" key="8">
    <source>
        <dbReference type="ARBA" id="ARBA00023014"/>
    </source>
</evidence>
<dbReference type="PROSITE" id="PS00198">
    <property type="entry name" value="4FE4S_FER_1"/>
    <property type="match status" value="1"/>
</dbReference>
<evidence type="ECO:0000256" key="4">
    <source>
        <dbReference type="ARBA" id="ARBA00022737"/>
    </source>
</evidence>
<keyword evidence="11" id="KW-0732">Signal</keyword>
<dbReference type="Gene3D" id="3.50.50.60">
    <property type="entry name" value="FAD/NAD(P)-binding domain"/>
    <property type="match status" value="2"/>
</dbReference>
<feature type="binding site" evidence="10">
    <location>
        <position position="47"/>
    </location>
    <ligand>
        <name>[4Fe-4S] cluster</name>
        <dbReference type="ChEBI" id="CHEBI:49883"/>
        <label>1</label>
    </ligand>
</feature>
<protein>
    <recommendedName>
        <fullName evidence="10">Ion-translocating oxidoreductase complex subunit B</fullName>
        <ecNumber evidence="10">7.-.-.-</ecNumber>
    </recommendedName>
    <alternativeName>
        <fullName evidence="10">Rnf electron transport complex subunit B</fullName>
    </alternativeName>
</protein>
<feature type="signal peptide" evidence="11">
    <location>
        <begin position="1"/>
        <end position="18"/>
    </location>
</feature>
<comment type="subcellular location">
    <subcellularLocation>
        <location evidence="10">Cell membrane</location>
    </subcellularLocation>
</comment>
<keyword evidence="9 10" id="KW-0472">Membrane</keyword>
<feature type="binding site" evidence="10">
    <location>
        <position position="171"/>
    </location>
    <ligand>
        <name>[4Fe-4S] cluster</name>
        <dbReference type="ChEBI" id="CHEBI:49883"/>
        <label>3</label>
    </ligand>
</feature>
<dbReference type="GO" id="GO:0016491">
    <property type="term" value="F:oxidoreductase activity"/>
    <property type="evidence" value="ECO:0007669"/>
    <property type="project" value="InterPro"/>
</dbReference>
<dbReference type="GO" id="GO:0009055">
    <property type="term" value="F:electron transfer activity"/>
    <property type="evidence" value="ECO:0007669"/>
    <property type="project" value="InterPro"/>
</dbReference>
<evidence type="ECO:0000256" key="6">
    <source>
        <dbReference type="ARBA" id="ARBA00022982"/>
    </source>
</evidence>
<dbReference type="InterPro" id="IPR017896">
    <property type="entry name" value="4Fe4S_Fe-S-bd"/>
</dbReference>
<keyword evidence="2 10" id="KW-0004">4Fe-4S</keyword>